<protein>
    <submittedName>
        <fullName evidence="2">Uncharacterized protein</fullName>
    </submittedName>
</protein>
<keyword evidence="1" id="KW-0812">Transmembrane</keyword>
<dbReference type="EMBL" id="CAJNOR010000210">
    <property type="protein sequence ID" value="CAF0841050.1"/>
    <property type="molecule type" value="Genomic_DNA"/>
</dbReference>
<proteinExistence type="predicted"/>
<evidence type="ECO:0000256" key="1">
    <source>
        <dbReference type="SAM" id="Phobius"/>
    </source>
</evidence>
<gene>
    <name evidence="2" type="ORF">XAT740_LOCUS4970</name>
</gene>
<organism evidence="2 3">
    <name type="scientific">Adineta ricciae</name>
    <name type="common">Rotifer</name>
    <dbReference type="NCBI Taxonomy" id="249248"/>
    <lineage>
        <taxon>Eukaryota</taxon>
        <taxon>Metazoa</taxon>
        <taxon>Spiralia</taxon>
        <taxon>Gnathifera</taxon>
        <taxon>Rotifera</taxon>
        <taxon>Eurotatoria</taxon>
        <taxon>Bdelloidea</taxon>
        <taxon>Adinetida</taxon>
        <taxon>Adinetidae</taxon>
        <taxon>Adineta</taxon>
    </lineage>
</organism>
<name>A0A813VN69_ADIRI</name>
<comment type="caution">
    <text evidence="2">The sequence shown here is derived from an EMBL/GenBank/DDBJ whole genome shotgun (WGS) entry which is preliminary data.</text>
</comment>
<feature type="transmembrane region" description="Helical" evidence="1">
    <location>
        <begin position="39"/>
        <end position="62"/>
    </location>
</feature>
<keyword evidence="1" id="KW-1133">Transmembrane helix</keyword>
<accession>A0A813VN69</accession>
<keyword evidence="3" id="KW-1185">Reference proteome</keyword>
<reference evidence="2" key="1">
    <citation type="submission" date="2021-02" db="EMBL/GenBank/DDBJ databases">
        <authorList>
            <person name="Nowell W R."/>
        </authorList>
    </citation>
    <scope>NUCLEOTIDE SEQUENCE</scope>
</reference>
<dbReference type="Proteomes" id="UP000663828">
    <property type="component" value="Unassembled WGS sequence"/>
</dbReference>
<sequence>MHPTYPALPYNYSNHRPTNVQPVVIDPYWSSTWPTIRSILLSFLMLISSAAIIGLEIANVAIEYNKDNDFKRLGMGTSKVGAGIWCGSISFLAAIFIVVIVCVRNKRVAATFALIAVTLAFFFTIILVGLTANSIERDQDLYDMQRRLIIAILSIALFVLTQCLIFFLMYISVFFSSATRISSAYY</sequence>
<dbReference type="AlphaFoldDB" id="A0A813VN69"/>
<evidence type="ECO:0000313" key="2">
    <source>
        <dbReference type="EMBL" id="CAF0841050.1"/>
    </source>
</evidence>
<feature type="transmembrane region" description="Helical" evidence="1">
    <location>
        <begin position="110"/>
        <end position="128"/>
    </location>
</feature>
<feature type="transmembrane region" description="Helical" evidence="1">
    <location>
        <begin position="148"/>
        <end position="175"/>
    </location>
</feature>
<feature type="transmembrane region" description="Helical" evidence="1">
    <location>
        <begin position="82"/>
        <end position="103"/>
    </location>
</feature>
<evidence type="ECO:0000313" key="3">
    <source>
        <dbReference type="Proteomes" id="UP000663828"/>
    </source>
</evidence>
<keyword evidence="1" id="KW-0472">Membrane</keyword>